<dbReference type="EMBL" id="JARKHS020015418">
    <property type="protein sequence ID" value="KAK8774420.1"/>
    <property type="molecule type" value="Genomic_DNA"/>
</dbReference>
<dbReference type="AlphaFoldDB" id="A0AAQ4EIB5"/>
<proteinExistence type="predicted"/>
<evidence type="ECO:0000313" key="1">
    <source>
        <dbReference type="EMBL" id="KAK8774420.1"/>
    </source>
</evidence>
<name>A0AAQ4EIB5_AMBAM</name>
<accession>A0AAQ4EIB5</accession>
<dbReference type="Proteomes" id="UP001321473">
    <property type="component" value="Unassembled WGS sequence"/>
</dbReference>
<gene>
    <name evidence="1" type="ORF">V5799_011055</name>
</gene>
<organism evidence="1 2">
    <name type="scientific">Amblyomma americanum</name>
    <name type="common">Lone star tick</name>
    <dbReference type="NCBI Taxonomy" id="6943"/>
    <lineage>
        <taxon>Eukaryota</taxon>
        <taxon>Metazoa</taxon>
        <taxon>Ecdysozoa</taxon>
        <taxon>Arthropoda</taxon>
        <taxon>Chelicerata</taxon>
        <taxon>Arachnida</taxon>
        <taxon>Acari</taxon>
        <taxon>Parasitiformes</taxon>
        <taxon>Ixodida</taxon>
        <taxon>Ixodoidea</taxon>
        <taxon>Ixodidae</taxon>
        <taxon>Amblyomminae</taxon>
        <taxon>Amblyomma</taxon>
    </lineage>
</organism>
<keyword evidence="2" id="KW-1185">Reference proteome</keyword>
<sequence>MRCILGPLPADQFLAVIKGIACQLITAINQAIQMDSTLNTTFGSFSTAITLSLGLSSFRERVFGGQICVPEERYGKAALVSSQQCHGSLCLSTVILGRSWLETSLVPGKFVNCQLLFWHGLQTTVDLRKQMQIIWGHSFWCLQNMARSSEQLPLASLQPASPCLQGTFSPISAPADRKLLD</sequence>
<protein>
    <submittedName>
        <fullName evidence="1">Uncharacterized protein</fullName>
    </submittedName>
</protein>
<evidence type="ECO:0000313" key="2">
    <source>
        <dbReference type="Proteomes" id="UP001321473"/>
    </source>
</evidence>
<comment type="caution">
    <text evidence="1">The sequence shown here is derived from an EMBL/GenBank/DDBJ whole genome shotgun (WGS) entry which is preliminary data.</text>
</comment>
<reference evidence="1 2" key="1">
    <citation type="journal article" date="2023" name="Arcadia Sci">
        <title>De novo assembly of a long-read Amblyomma americanum tick genome.</title>
        <authorList>
            <person name="Chou S."/>
            <person name="Poskanzer K.E."/>
            <person name="Rollins M."/>
            <person name="Thuy-Boun P.S."/>
        </authorList>
    </citation>
    <scope>NUCLEOTIDE SEQUENCE [LARGE SCALE GENOMIC DNA]</scope>
    <source>
        <strain evidence="1">F_SG_1</strain>
        <tissue evidence="1">Salivary glands</tissue>
    </source>
</reference>